<keyword evidence="2" id="KW-1185">Reference proteome</keyword>
<name>A0A7W8GF46_9DEIO</name>
<organism evidence="1 2">
    <name type="scientific">Deinococcus budaensis</name>
    <dbReference type="NCBI Taxonomy" id="1665626"/>
    <lineage>
        <taxon>Bacteria</taxon>
        <taxon>Thermotogati</taxon>
        <taxon>Deinococcota</taxon>
        <taxon>Deinococci</taxon>
        <taxon>Deinococcales</taxon>
        <taxon>Deinococcaceae</taxon>
        <taxon>Deinococcus</taxon>
    </lineage>
</organism>
<dbReference type="EMBL" id="JACHFN010000006">
    <property type="protein sequence ID" value="MBB5234497.1"/>
    <property type="molecule type" value="Genomic_DNA"/>
</dbReference>
<proteinExistence type="predicted"/>
<comment type="caution">
    <text evidence="1">The sequence shown here is derived from an EMBL/GenBank/DDBJ whole genome shotgun (WGS) entry which is preliminary data.</text>
</comment>
<evidence type="ECO:0000313" key="1">
    <source>
        <dbReference type="EMBL" id="MBB5234497.1"/>
    </source>
</evidence>
<protein>
    <submittedName>
        <fullName evidence="1">Uncharacterized protein</fullName>
    </submittedName>
</protein>
<dbReference type="RefSeq" id="WP_184028391.1">
    <property type="nucleotide sequence ID" value="NZ_JACHFN010000006.1"/>
</dbReference>
<sequence>MSRDRFPRVPVRVTEAQLPGVAALLGADDGGAWVEVTDGPSPGWRRWTGTAFVAVAGGTSAPAPTLITAAEALSAGDLVAVLPEGARRASAAQLGREAAGFVLQAAASGAQAAVFFQGVNTAVTGQTPGPAFLDPYAPGRTTSTPPTAAGHLLQPVGWASSATSLVFQPGRSTML</sequence>
<accession>A0A7W8GF46</accession>
<dbReference type="AlphaFoldDB" id="A0A7W8GF46"/>
<dbReference type="Proteomes" id="UP000525389">
    <property type="component" value="Unassembled WGS sequence"/>
</dbReference>
<gene>
    <name evidence="1" type="ORF">HNQ09_001935</name>
</gene>
<evidence type="ECO:0000313" key="2">
    <source>
        <dbReference type="Proteomes" id="UP000525389"/>
    </source>
</evidence>
<reference evidence="1 2" key="1">
    <citation type="submission" date="2020-08" db="EMBL/GenBank/DDBJ databases">
        <title>Genomic Encyclopedia of Type Strains, Phase IV (KMG-IV): sequencing the most valuable type-strain genomes for metagenomic binning, comparative biology and taxonomic classification.</title>
        <authorList>
            <person name="Goeker M."/>
        </authorList>
    </citation>
    <scope>NUCLEOTIDE SEQUENCE [LARGE SCALE GENOMIC DNA]</scope>
    <source>
        <strain evidence="1 2">DSM 101791</strain>
    </source>
</reference>